<dbReference type="Gene3D" id="3.60.110.10">
    <property type="entry name" value="Carbon-nitrogen hydrolase"/>
    <property type="match status" value="1"/>
</dbReference>
<dbReference type="InterPro" id="IPR036526">
    <property type="entry name" value="C-N_Hydrolase_sf"/>
</dbReference>
<dbReference type="PANTHER" id="PTHR23088">
    <property type="entry name" value="NITRILASE-RELATED"/>
    <property type="match status" value="1"/>
</dbReference>
<evidence type="ECO:0000259" key="3">
    <source>
        <dbReference type="PROSITE" id="PS50263"/>
    </source>
</evidence>
<dbReference type="Pfam" id="PF00795">
    <property type="entry name" value="CN_hydrolase"/>
    <property type="match status" value="1"/>
</dbReference>
<comment type="similarity">
    <text evidence="1">Belongs to the carbon-nitrogen hydrolase superfamily. NIT1/NIT2 family.</text>
</comment>
<accession>A0A3A4QU26</accession>
<dbReference type="PROSITE" id="PS50263">
    <property type="entry name" value="CN_HYDROLASE"/>
    <property type="match status" value="1"/>
</dbReference>
<evidence type="ECO:0000256" key="1">
    <source>
        <dbReference type="ARBA" id="ARBA00010613"/>
    </source>
</evidence>
<dbReference type="EMBL" id="QZJZ01000101">
    <property type="protein sequence ID" value="RJP56152.1"/>
    <property type="molecule type" value="Genomic_DNA"/>
</dbReference>
<gene>
    <name evidence="4" type="ORF">C4541_12910</name>
</gene>
<dbReference type="InterPro" id="IPR001110">
    <property type="entry name" value="UPF0012_CS"/>
</dbReference>
<comment type="caution">
    <text evidence="4">The sequence shown here is derived from an EMBL/GenBank/DDBJ whole genome shotgun (WGS) entry which is preliminary data.</text>
</comment>
<protein>
    <submittedName>
        <fullName evidence="4">Carbon-nitrogen hydrolase family protein</fullName>
    </submittedName>
</protein>
<dbReference type="InterPro" id="IPR045254">
    <property type="entry name" value="Nit1/2_C-N_Hydrolase"/>
</dbReference>
<dbReference type="Proteomes" id="UP000266426">
    <property type="component" value="Unassembled WGS sequence"/>
</dbReference>
<organism evidence="4 5">
    <name type="scientific">Candidatus Auribacter fodinae</name>
    <dbReference type="NCBI Taxonomy" id="2093366"/>
    <lineage>
        <taxon>Bacteria</taxon>
        <taxon>Pseudomonadati</taxon>
        <taxon>Candidatus Auribacterota</taxon>
        <taxon>Candidatus Auribacteria</taxon>
        <taxon>Candidatus Auribacterales</taxon>
        <taxon>Candidatus Auribacteraceae</taxon>
        <taxon>Candidatus Auribacter</taxon>
    </lineage>
</organism>
<dbReference type="AlphaFoldDB" id="A0A3A4QU26"/>
<dbReference type="SUPFAM" id="SSF56317">
    <property type="entry name" value="Carbon-nitrogen hydrolase"/>
    <property type="match status" value="1"/>
</dbReference>
<feature type="domain" description="CN hydrolase" evidence="3">
    <location>
        <begin position="4"/>
        <end position="248"/>
    </location>
</feature>
<keyword evidence="2 4" id="KW-0378">Hydrolase</keyword>
<dbReference type="PANTHER" id="PTHR23088:SF27">
    <property type="entry name" value="DEAMINATED GLUTATHIONE AMIDASE"/>
    <property type="match status" value="1"/>
</dbReference>
<proteinExistence type="inferred from homology"/>
<name>A0A3A4QU26_9BACT</name>
<dbReference type="CDD" id="cd07572">
    <property type="entry name" value="nit"/>
    <property type="match status" value="1"/>
</dbReference>
<reference evidence="4 5" key="1">
    <citation type="journal article" date="2017" name="ISME J.">
        <title>Energy and carbon metabolisms in a deep terrestrial subsurface fluid microbial community.</title>
        <authorList>
            <person name="Momper L."/>
            <person name="Jungbluth S.P."/>
            <person name="Lee M.D."/>
            <person name="Amend J.P."/>
        </authorList>
    </citation>
    <scope>NUCLEOTIDE SEQUENCE [LARGE SCALE GENOMIC DNA]</scope>
    <source>
        <strain evidence="4">SURF_26</strain>
    </source>
</reference>
<dbReference type="InterPro" id="IPR003010">
    <property type="entry name" value="C-N_Hydrolase"/>
</dbReference>
<dbReference type="GO" id="GO:0016811">
    <property type="term" value="F:hydrolase activity, acting on carbon-nitrogen (but not peptide) bonds, in linear amides"/>
    <property type="evidence" value="ECO:0007669"/>
    <property type="project" value="InterPro"/>
</dbReference>
<evidence type="ECO:0000313" key="4">
    <source>
        <dbReference type="EMBL" id="RJP56152.1"/>
    </source>
</evidence>
<sequence>MASFFAAAIQINSGQDIQHNLDKAISYIHEAAQSGASLVALPEYVLYIGPDKSISFSDESPEIAALCNAARRHAIFLLAGTIQKKIQGRTKCYNTSLLINPEGKITASYNKMHLFDVRIGDSREYNESSFLEPGSETACADTALGKIGLSICYDLRFPELYRILAKAGAVILCVPSNFAYVTGKDHWQVLLRARAIENTAFVIAPNQCGIKYDGNTSYGKSAIICPWGAVLTEASGSDEEIIYAQIDMDHRANVCAKIPSLDNMRIDIPNP</sequence>
<dbReference type="PROSITE" id="PS01227">
    <property type="entry name" value="UPF0012"/>
    <property type="match status" value="1"/>
</dbReference>
<evidence type="ECO:0000313" key="5">
    <source>
        <dbReference type="Proteomes" id="UP000266426"/>
    </source>
</evidence>
<evidence type="ECO:0000256" key="2">
    <source>
        <dbReference type="ARBA" id="ARBA00022801"/>
    </source>
</evidence>